<reference evidence="2" key="1">
    <citation type="submission" date="2025-08" db="UniProtKB">
        <authorList>
            <consortium name="Ensembl"/>
        </authorList>
    </citation>
    <scope>IDENTIFICATION</scope>
</reference>
<organism evidence="2 3">
    <name type="scientific">Cyclopterus lumpus</name>
    <name type="common">Lumpsucker</name>
    <dbReference type="NCBI Taxonomy" id="8103"/>
    <lineage>
        <taxon>Eukaryota</taxon>
        <taxon>Metazoa</taxon>
        <taxon>Chordata</taxon>
        <taxon>Craniata</taxon>
        <taxon>Vertebrata</taxon>
        <taxon>Euteleostomi</taxon>
        <taxon>Actinopterygii</taxon>
        <taxon>Neopterygii</taxon>
        <taxon>Teleostei</taxon>
        <taxon>Neoteleostei</taxon>
        <taxon>Acanthomorphata</taxon>
        <taxon>Eupercaria</taxon>
        <taxon>Perciformes</taxon>
        <taxon>Cottioidei</taxon>
        <taxon>Cottales</taxon>
        <taxon>Cyclopteridae</taxon>
        <taxon>Cyclopterus</taxon>
    </lineage>
</organism>
<dbReference type="SUPFAM" id="SSF56672">
    <property type="entry name" value="DNA/RNA polymerases"/>
    <property type="match status" value="1"/>
</dbReference>
<reference evidence="2" key="2">
    <citation type="submission" date="2025-09" db="UniProtKB">
        <authorList>
            <consortium name="Ensembl"/>
        </authorList>
    </citation>
    <scope>IDENTIFICATION</scope>
</reference>
<dbReference type="GeneTree" id="ENSGT00940000176278"/>
<evidence type="ECO:0000313" key="3">
    <source>
        <dbReference type="Proteomes" id="UP000694565"/>
    </source>
</evidence>
<sequence>MDNIFLMRDLLDLCKVYNVDVGVVSLDQEKAFDRVDHVFLFSTLRAFGFGEGFVSLLGLMYKEVSCLVKVGGALSCPAQVQRGIRQGCPISGQLYSIAIEPLLHRLRSRLSGLMLPGLPQRPSLVVSAYADDVNVFVKDQRDVDVLGSTLALYERASSAKVNWGKSEALQVGQWLNKETPKLQGSIRWGRQDLKVLGVFLGTEEFQRQNWEGAMERVCTRLSKWKWLLPQLSYRGRVLIVNNLVASTLWHRLVVLPPPQGLIERIHRAVVDFFWSGLHWLRSAVLYLPVQEGGQGLVDIASRITAFRLQTAQRLLYSFGLPWTDTACVLLRKAGRLGYDKHLFLLQPQSVDLTGLTPFYQSVLQAWQVFTVHRRAVTTPGMWLFEEPLFGSSYVSSQVLTSASLRSRLIE</sequence>
<evidence type="ECO:0000313" key="2">
    <source>
        <dbReference type="Ensembl" id="ENSCLMP00005013464.1"/>
    </source>
</evidence>
<dbReference type="AlphaFoldDB" id="A0A8C2X602"/>
<dbReference type="InterPro" id="IPR000477">
    <property type="entry name" value="RT_dom"/>
</dbReference>
<protein>
    <recommendedName>
        <fullName evidence="1">Reverse transcriptase domain-containing protein</fullName>
    </recommendedName>
</protein>
<dbReference type="InterPro" id="IPR043502">
    <property type="entry name" value="DNA/RNA_pol_sf"/>
</dbReference>
<dbReference type="PANTHER" id="PTHR19446">
    <property type="entry name" value="REVERSE TRANSCRIPTASES"/>
    <property type="match status" value="1"/>
</dbReference>
<proteinExistence type="predicted"/>
<evidence type="ECO:0000259" key="1">
    <source>
        <dbReference type="PROSITE" id="PS50878"/>
    </source>
</evidence>
<name>A0A8C2X602_CYCLU</name>
<keyword evidence="3" id="KW-1185">Reference proteome</keyword>
<dbReference type="Pfam" id="PF00078">
    <property type="entry name" value="RVT_1"/>
    <property type="match status" value="1"/>
</dbReference>
<feature type="domain" description="Reverse transcriptase" evidence="1">
    <location>
        <begin position="1"/>
        <end position="200"/>
    </location>
</feature>
<dbReference type="Proteomes" id="UP000694565">
    <property type="component" value="Unplaced"/>
</dbReference>
<accession>A0A8C2X602</accession>
<dbReference type="PROSITE" id="PS50878">
    <property type="entry name" value="RT_POL"/>
    <property type="match status" value="1"/>
</dbReference>
<dbReference type="Ensembl" id="ENSCLMT00005014396.1">
    <property type="protein sequence ID" value="ENSCLMP00005013464.1"/>
    <property type="gene ID" value="ENSCLMG00005007147.1"/>
</dbReference>